<keyword evidence="1" id="KW-1133">Transmembrane helix</keyword>
<feature type="transmembrane region" description="Helical" evidence="1">
    <location>
        <begin position="178"/>
        <end position="197"/>
    </location>
</feature>
<dbReference type="AlphaFoldDB" id="A0A0R2CFJ8"/>
<dbReference type="RefSeq" id="WP_010579959.1">
    <property type="nucleotide sequence ID" value="NZ_AHYZ01000049.1"/>
</dbReference>
<keyword evidence="3" id="KW-1185">Reference proteome</keyword>
<keyword evidence="1" id="KW-0812">Transmembrane</keyword>
<keyword evidence="1" id="KW-0472">Membrane</keyword>
<organism evidence="2 3">
    <name type="scientific">Liquorilactobacillus vini DSM 20605</name>
    <dbReference type="NCBI Taxonomy" id="1133569"/>
    <lineage>
        <taxon>Bacteria</taxon>
        <taxon>Bacillati</taxon>
        <taxon>Bacillota</taxon>
        <taxon>Bacilli</taxon>
        <taxon>Lactobacillales</taxon>
        <taxon>Lactobacillaceae</taxon>
        <taxon>Liquorilactobacillus</taxon>
    </lineage>
</organism>
<evidence type="ECO:0000313" key="2">
    <source>
        <dbReference type="EMBL" id="KRM88772.1"/>
    </source>
</evidence>
<feature type="transmembrane region" description="Helical" evidence="1">
    <location>
        <begin position="81"/>
        <end position="102"/>
    </location>
</feature>
<feature type="transmembrane region" description="Helical" evidence="1">
    <location>
        <begin position="12"/>
        <end position="37"/>
    </location>
</feature>
<comment type="caution">
    <text evidence="2">The sequence shown here is derived from an EMBL/GenBank/DDBJ whole genome shotgun (WGS) entry which is preliminary data.</text>
</comment>
<protein>
    <submittedName>
        <fullName evidence="2">Uncharacterized protein</fullName>
    </submittedName>
</protein>
<gene>
    <name evidence="2" type="ORF">FD21_GL000850</name>
</gene>
<accession>A0A0R2CFJ8</accession>
<feature type="transmembrane region" description="Helical" evidence="1">
    <location>
        <begin position="144"/>
        <end position="172"/>
    </location>
</feature>
<feature type="transmembrane region" description="Helical" evidence="1">
    <location>
        <begin position="43"/>
        <end position="69"/>
    </location>
</feature>
<evidence type="ECO:0000313" key="3">
    <source>
        <dbReference type="Proteomes" id="UP000051576"/>
    </source>
</evidence>
<proteinExistence type="predicted"/>
<dbReference type="EMBL" id="AYYX01000022">
    <property type="protein sequence ID" value="KRM88772.1"/>
    <property type="molecule type" value="Genomic_DNA"/>
</dbReference>
<feature type="transmembrane region" description="Helical" evidence="1">
    <location>
        <begin position="108"/>
        <end position="132"/>
    </location>
</feature>
<name>A0A0R2CFJ8_9LACO</name>
<sequence>MKAYFLKKNIKYQRVGLAFSQGIYLAILVSIGIVLLLKSRSSIWLLCASSLILGFISLNGIFQILNYSLAKTRAATVFQRLATISCYLLTGSLLFYPTFLVIPKIPGSGWTLFGIELAWIVTAIVLIAIFDLRGSLFWPLSGSWLLLLACLFITFPIWLILIDGLLLQIGIFFKWQQWLITGDLICSLTIVCFLLVFKG</sequence>
<dbReference type="PATRIC" id="fig|1133569.4.peg.929"/>
<evidence type="ECO:0000256" key="1">
    <source>
        <dbReference type="SAM" id="Phobius"/>
    </source>
</evidence>
<reference evidence="2 3" key="1">
    <citation type="journal article" date="2015" name="Genome Announc.">
        <title>Expanding the biotechnology potential of lactobacilli through comparative genomics of 213 strains and associated genera.</title>
        <authorList>
            <person name="Sun Z."/>
            <person name="Harris H.M."/>
            <person name="McCann A."/>
            <person name="Guo C."/>
            <person name="Argimon S."/>
            <person name="Zhang W."/>
            <person name="Yang X."/>
            <person name="Jeffery I.B."/>
            <person name="Cooney J.C."/>
            <person name="Kagawa T.F."/>
            <person name="Liu W."/>
            <person name="Song Y."/>
            <person name="Salvetti E."/>
            <person name="Wrobel A."/>
            <person name="Rasinkangas P."/>
            <person name="Parkhill J."/>
            <person name="Rea M.C."/>
            <person name="O'Sullivan O."/>
            <person name="Ritari J."/>
            <person name="Douillard F.P."/>
            <person name="Paul Ross R."/>
            <person name="Yang R."/>
            <person name="Briner A.E."/>
            <person name="Felis G.E."/>
            <person name="de Vos W.M."/>
            <person name="Barrangou R."/>
            <person name="Klaenhammer T.R."/>
            <person name="Caufield P.W."/>
            <person name="Cui Y."/>
            <person name="Zhang H."/>
            <person name="O'Toole P.W."/>
        </authorList>
    </citation>
    <scope>NUCLEOTIDE SEQUENCE [LARGE SCALE GENOMIC DNA]</scope>
    <source>
        <strain evidence="2 3">DSM 20605</strain>
    </source>
</reference>
<dbReference type="STRING" id="1133569.FD21_GL000850"/>
<dbReference type="Proteomes" id="UP000051576">
    <property type="component" value="Unassembled WGS sequence"/>
</dbReference>